<keyword evidence="3" id="KW-1185">Reference proteome</keyword>
<evidence type="ECO:0000313" key="2">
    <source>
        <dbReference type="EMBL" id="CAH3040580.1"/>
    </source>
</evidence>
<accession>A0AAU9VY20</accession>
<protein>
    <submittedName>
        <fullName evidence="2">Uncharacterized protein</fullName>
    </submittedName>
</protein>
<dbReference type="AlphaFoldDB" id="A0AAU9VY20"/>
<gene>
    <name evidence="2" type="ORF">PMEA_00026125</name>
</gene>
<dbReference type="Proteomes" id="UP001159428">
    <property type="component" value="Unassembled WGS sequence"/>
</dbReference>
<feature type="compositionally biased region" description="Polar residues" evidence="1">
    <location>
        <begin position="8"/>
        <end position="18"/>
    </location>
</feature>
<evidence type="ECO:0000256" key="1">
    <source>
        <dbReference type="SAM" id="MobiDB-lite"/>
    </source>
</evidence>
<proteinExistence type="predicted"/>
<sequence>MRDYKPSRNMSNNYSPRRQNGYVKEMDHAFTLIFHNIKRLQEDRLCISTSSLDRPQHNHQQSMKQPKFMTLTERKTLERARCRSESSLEMLEKCIRQREKFSDHGSEYPFFSCDEDSSLRRRKVRFADDYVTRGKLVYRESYLAKRSISDIH</sequence>
<feature type="region of interest" description="Disordered" evidence="1">
    <location>
        <begin position="1"/>
        <end position="20"/>
    </location>
</feature>
<organism evidence="2 3">
    <name type="scientific">Pocillopora meandrina</name>
    <dbReference type="NCBI Taxonomy" id="46732"/>
    <lineage>
        <taxon>Eukaryota</taxon>
        <taxon>Metazoa</taxon>
        <taxon>Cnidaria</taxon>
        <taxon>Anthozoa</taxon>
        <taxon>Hexacorallia</taxon>
        <taxon>Scleractinia</taxon>
        <taxon>Astrocoeniina</taxon>
        <taxon>Pocilloporidae</taxon>
        <taxon>Pocillopora</taxon>
    </lineage>
</organism>
<comment type="caution">
    <text evidence="2">The sequence shown here is derived from an EMBL/GenBank/DDBJ whole genome shotgun (WGS) entry which is preliminary data.</text>
</comment>
<dbReference type="EMBL" id="CALNXJ010000005">
    <property type="protein sequence ID" value="CAH3040580.1"/>
    <property type="molecule type" value="Genomic_DNA"/>
</dbReference>
<reference evidence="2 3" key="1">
    <citation type="submission" date="2022-05" db="EMBL/GenBank/DDBJ databases">
        <authorList>
            <consortium name="Genoscope - CEA"/>
            <person name="William W."/>
        </authorList>
    </citation>
    <scope>NUCLEOTIDE SEQUENCE [LARGE SCALE GENOMIC DNA]</scope>
</reference>
<evidence type="ECO:0000313" key="3">
    <source>
        <dbReference type="Proteomes" id="UP001159428"/>
    </source>
</evidence>
<name>A0AAU9VY20_9CNID</name>